<gene>
    <name evidence="2" type="ORF">OG327_04295</name>
</gene>
<evidence type="ECO:0000259" key="1">
    <source>
        <dbReference type="Pfam" id="PF13471"/>
    </source>
</evidence>
<dbReference type="AlphaFoldDB" id="A0AAU2JIT7"/>
<reference evidence="2" key="1">
    <citation type="submission" date="2022-10" db="EMBL/GenBank/DDBJ databases">
        <title>The complete genomes of actinobacterial strains from the NBC collection.</title>
        <authorList>
            <person name="Joergensen T.S."/>
            <person name="Alvarez Arevalo M."/>
            <person name="Sterndorff E.B."/>
            <person name="Faurdal D."/>
            <person name="Vuksanovic O."/>
            <person name="Mourched A.-S."/>
            <person name="Charusanti P."/>
            <person name="Shaw S."/>
            <person name="Blin K."/>
            <person name="Weber T."/>
        </authorList>
    </citation>
    <scope>NUCLEOTIDE SEQUENCE</scope>
    <source>
        <strain evidence="2">NBC_00049</strain>
    </source>
</reference>
<accession>A0AAU2JIT7</accession>
<proteinExistence type="predicted"/>
<dbReference type="InterPro" id="IPR053521">
    <property type="entry name" value="McjB-like"/>
</dbReference>
<organism evidence="2">
    <name type="scientific">Streptomyces sp. NBC_00049</name>
    <dbReference type="NCBI Taxonomy" id="2903617"/>
    <lineage>
        <taxon>Bacteria</taxon>
        <taxon>Bacillati</taxon>
        <taxon>Actinomycetota</taxon>
        <taxon>Actinomycetes</taxon>
        <taxon>Kitasatosporales</taxon>
        <taxon>Streptomycetaceae</taxon>
        <taxon>Streptomyces</taxon>
    </lineage>
</organism>
<feature type="domain" description="Microcin J25-processing protein McjB C-terminal" evidence="1">
    <location>
        <begin position="85"/>
        <end position="184"/>
    </location>
</feature>
<dbReference type="Pfam" id="PF13471">
    <property type="entry name" value="Transglut_core3"/>
    <property type="match status" value="1"/>
</dbReference>
<evidence type="ECO:0000313" key="2">
    <source>
        <dbReference type="EMBL" id="WTU72624.1"/>
    </source>
</evidence>
<protein>
    <submittedName>
        <fullName evidence="2">Lasso peptide biosynthesis B2 protein</fullName>
    </submittedName>
</protein>
<dbReference type="EMBL" id="CP108264">
    <property type="protein sequence ID" value="WTU72624.1"/>
    <property type="molecule type" value="Genomic_DNA"/>
</dbReference>
<dbReference type="InterPro" id="IPR032708">
    <property type="entry name" value="McjB_C"/>
</dbReference>
<name>A0AAU2JIT7_9ACTN</name>
<dbReference type="NCBIfam" id="NF033537">
    <property type="entry name" value="lasso_biosyn_B2"/>
    <property type="match status" value="1"/>
</dbReference>
<sequence length="202" mass="21582">MNATVAVVLPYACVVVNYRTGRTELHPAPPEGAVVVNHLTEAPSWGTIEVAAALTPLPEASWAWKVAALPVLLTTAAVAHVGPRSGRFHRLVRLACTGRSLPPASTAQTQAAVRAVRWASRMMPARWACLEQSAAAAALLAATGVRGEWRHGIAGDPVRLHAWIVDPHERPVEEPQDTALYAVAYTPDGPGPARRGPRRRTP</sequence>